<reference evidence="1" key="1">
    <citation type="submission" date="2022-06" db="EMBL/GenBank/DDBJ databases">
        <title>Phylogenomic reconstructions and comparative analyses of Kickxellomycotina fungi.</title>
        <authorList>
            <person name="Reynolds N.K."/>
            <person name="Stajich J.E."/>
            <person name="Barry K."/>
            <person name="Grigoriev I.V."/>
            <person name="Crous P."/>
            <person name="Smith M.E."/>
        </authorList>
    </citation>
    <scope>NUCLEOTIDE SEQUENCE</scope>
    <source>
        <strain evidence="1">RSA 2271</strain>
    </source>
</reference>
<dbReference type="EMBL" id="JAMZIH010000338">
    <property type="protein sequence ID" value="KAJ1679507.1"/>
    <property type="molecule type" value="Genomic_DNA"/>
</dbReference>
<protein>
    <submittedName>
        <fullName evidence="1">Uncharacterized protein</fullName>
    </submittedName>
</protein>
<proteinExistence type="predicted"/>
<sequence length="425" mass="48940">MLAKSLILTPALLVPLLAAISHPMATLATKCEYEVVRREIRDLSNEEWGEFARVLKVLHKDGALERMSKIHHDYYHRLHGYTEFFSWHRRAIIDFEHQMRAINPNITMPYWDAVRDFYDPASSIVLSGKYLGSNGGVKKTGGCVTDGVQANWHFEYPYSHCFTHTWDNGQYIHPWHSPEFIASVLQIADDLNSFREIIEMTLHREVHVGMGGDMPEEWSPTDLGFYVHHANIDRYWAAWQAMHEKRIEDYTGVNYDGKPTTINDRLPHYQDPVHNLIRLGSGVACYRYDTVGAPERGVPNGRFAPASLREYATHPMASHPLLRLPEHILNKWFPRGLDLNWMQSVLPPLPAKWDAVYTDYGINNGAALPYHPIITKESIDKNGLNETMIRRIEALSYEFIDDLNSAGYKTPYDKNGLYAWEYLSP</sequence>
<evidence type="ECO:0000313" key="2">
    <source>
        <dbReference type="Proteomes" id="UP001145114"/>
    </source>
</evidence>
<organism evidence="1 2">
    <name type="scientific">Spiromyces aspiralis</name>
    <dbReference type="NCBI Taxonomy" id="68401"/>
    <lineage>
        <taxon>Eukaryota</taxon>
        <taxon>Fungi</taxon>
        <taxon>Fungi incertae sedis</taxon>
        <taxon>Zoopagomycota</taxon>
        <taxon>Kickxellomycotina</taxon>
        <taxon>Kickxellomycetes</taxon>
        <taxon>Kickxellales</taxon>
        <taxon>Kickxellaceae</taxon>
        <taxon>Spiromyces</taxon>
    </lineage>
</organism>
<dbReference type="Proteomes" id="UP001145114">
    <property type="component" value="Unassembled WGS sequence"/>
</dbReference>
<comment type="caution">
    <text evidence="1">The sequence shown here is derived from an EMBL/GenBank/DDBJ whole genome shotgun (WGS) entry which is preliminary data.</text>
</comment>
<keyword evidence="2" id="KW-1185">Reference proteome</keyword>
<accession>A0ACC1HST6</accession>
<name>A0ACC1HST6_9FUNG</name>
<evidence type="ECO:0000313" key="1">
    <source>
        <dbReference type="EMBL" id="KAJ1679507.1"/>
    </source>
</evidence>
<gene>
    <name evidence="1" type="ORF">EV182_001905</name>
</gene>